<accession>A0A6M3LW20</accession>
<dbReference type="AlphaFoldDB" id="A0A6M3LW20"/>
<proteinExistence type="predicted"/>
<sequence length="51" mass="5534">MERKDAKIGAVVQLAGRTATIIKVKGNKASVRPVGESARWVQIDDLVKSQD</sequence>
<name>A0A6M3LW20_9ZZZZ</name>
<reference evidence="1" key="1">
    <citation type="submission" date="2020-03" db="EMBL/GenBank/DDBJ databases">
        <title>The deep terrestrial virosphere.</title>
        <authorList>
            <person name="Holmfeldt K."/>
            <person name="Nilsson E."/>
            <person name="Simone D."/>
            <person name="Lopez-Fernandez M."/>
            <person name="Wu X."/>
            <person name="de Brujin I."/>
            <person name="Lundin D."/>
            <person name="Andersson A."/>
            <person name="Bertilsson S."/>
            <person name="Dopson M."/>
        </authorList>
    </citation>
    <scope>NUCLEOTIDE SEQUENCE</scope>
    <source>
        <strain evidence="1">MM415B06668</strain>
    </source>
</reference>
<protein>
    <submittedName>
        <fullName evidence="1">Uncharacterized protein</fullName>
    </submittedName>
</protein>
<dbReference type="EMBL" id="MT143465">
    <property type="protein sequence ID" value="QJA97131.1"/>
    <property type="molecule type" value="Genomic_DNA"/>
</dbReference>
<evidence type="ECO:0000313" key="1">
    <source>
        <dbReference type="EMBL" id="QJA97131.1"/>
    </source>
</evidence>
<gene>
    <name evidence="1" type="ORF">MM415B06668_0005</name>
</gene>
<organism evidence="1">
    <name type="scientific">viral metagenome</name>
    <dbReference type="NCBI Taxonomy" id="1070528"/>
    <lineage>
        <taxon>unclassified sequences</taxon>
        <taxon>metagenomes</taxon>
        <taxon>organismal metagenomes</taxon>
    </lineage>
</organism>